<accession>A0ABR1D594</accession>
<dbReference type="Pfam" id="PF01359">
    <property type="entry name" value="Transposase_1"/>
    <property type="match status" value="1"/>
</dbReference>
<evidence type="ECO:0000313" key="1">
    <source>
        <dbReference type="EMBL" id="KAK6745629.1"/>
    </source>
</evidence>
<comment type="caution">
    <text evidence="1">The sequence shown here is derived from an EMBL/GenBank/DDBJ whole genome shotgun (WGS) entry which is preliminary data.</text>
</comment>
<dbReference type="Gene3D" id="3.30.420.10">
    <property type="entry name" value="Ribonuclease H-like superfamily/Ribonuclease H"/>
    <property type="match status" value="1"/>
</dbReference>
<evidence type="ECO:0008006" key="3">
    <source>
        <dbReference type="Google" id="ProtNLM"/>
    </source>
</evidence>
<gene>
    <name evidence="1" type="primary">Necator_chrIII.g12774</name>
    <name evidence="1" type="ORF">RB195_012007</name>
</gene>
<keyword evidence="2" id="KW-1185">Reference proteome</keyword>
<dbReference type="PANTHER" id="PTHR46060:SF1">
    <property type="entry name" value="MARINER MOS1 TRANSPOSASE-LIKE PROTEIN"/>
    <property type="match status" value="1"/>
</dbReference>
<dbReference type="InterPro" id="IPR052709">
    <property type="entry name" value="Transposase-MT_Hybrid"/>
</dbReference>
<sequence>MLEYCRKNAQEDLMDVCRKFTRSTLQLEVRTKNHVHAKKEVLLFIWWSVHGVEYWELPAEGCTVTADVYIEQLRNLTANLENARLQQHEIYFRHENARSHIARTTKVEVMLDHFTTPTVFPGPGSLQLPPFFLSPTSSGWARLPNPR</sequence>
<protein>
    <recommendedName>
        <fullName evidence="3">Transposase</fullName>
    </recommendedName>
</protein>
<reference evidence="1 2" key="1">
    <citation type="submission" date="2023-08" db="EMBL/GenBank/DDBJ databases">
        <title>A Necator americanus chromosomal reference genome.</title>
        <authorList>
            <person name="Ilik V."/>
            <person name="Petrzelkova K.J."/>
            <person name="Pardy F."/>
            <person name="Fuh T."/>
            <person name="Niatou-Singa F.S."/>
            <person name="Gouil Q."/>
            <person name="Baker L."/>
            <person name="Ritchie M.E."/>
            <person name="Jex A.R."/>
            <person name="Gazzola D."/>
            <person name="Li H."/>
            <person name="Toshio Fujiwara R."/>
            <person name="Zhan B."/>
            <person name="Aroian R.V."/>
            <person name="Pafco B."/>
            <person name="Schwarz E.M."/>
        </authorList>
    </citation>
    <scope>NUCLEOTIDE SEQUENCE [LARGE SCALE GENOMIC DNA]</scope>
    <source>
        <strain evidence="1 2">Aroian</strain>
        <tissue evidence="1">Whole animal</tissue>
    </source>
</reference>
<dbReference type="EMBL" id="JAVFWL010000003">
    <property type="protein sequence ID" value="KAK6745629.1"/>
    <property type="molecule type" value="Genomic_DNA"/>
</dbReference>
<dbReference type="InterPro" id="IPR036397">
    <property type="entry name" value="RNaseH_sf"/>
</dbReference>
<proteinExistence type="predicted"/>
<dbReference type="Proteomes" id="UP001303046">
    <property type="component" value="Unassembled WGS sequence"/>
</dbReference>
<organism evidence="1 2">
    <name type="scientific">Necator americanus</name>
    <name type="common">Human hookworm</name>
    <dbReference type="NCBI Taxonomy" id="51031"/>
    <lineage>
        <taxon>Eukaryota</taxon>
        <taxon>Metazoa</taxon>
        <taxon>Ecdysozoa</taxon>
        <taxon>Nematoda</taxon>
        <taxon>Chromadorea</taxon>
        <taxon>Rhabditida</taxon>
        <taxon>Rhabditina</taxon>
        <taxon>Rhabditomorpha</taxon>
        <taxon>Strongyloidea</taxon>
        <taxon>Ancylostomatidae</taxon>
        <taxon>Bunostominae</taxon>
        <taxon>Necator</taxon>
    </lineage>
</organism>
<dbReference type="PANTHER" id="PTHR46060">
    <property type="entry name" value="MARINER MOS1 TRANSPOSASE-LIKE PROTEIN"/>
    <property type="match status" value="1"/>
</dbReference>
<evidence type="ECO:0000313" key="2">
    <source>
        <dbReference type="Proteomes" id="UP001303046"/>
    </source>
</evidence>
<dbReference type="InterPro" id="IPR001888">
    <property type="entry name" value="Transposase_1"/>
</dbReference>
<name>A0ABR1D594_NECAM</name>